<dbReference type="InterPro" id="IPR025887">
    <property type="entry name" value="Glyco_hydro_31_N_dom"/>
</dbReference>
<dbReference type="Gene3D" id="2.60.40.1180">
    <property type="entry name" value="Golgi alpha-mannosidase II"/>
    <property type="match status" value="2"/>
</dbReference>
<dbReference type="SUPFAM" id="SSF74650">
    <property type="entry name" value="Galactose mutarotase-like"/>
    <property type="match status" value="1"/>
</dbReference>
<dbReference type="GO" id="GO:0030246">
    <property type="term" value="F:carbohydrate binding"/>
    <property type="evidence" value="ECO:0007669"/>
    <property type="project" value="InterPro"/>
</dbReference>
<dbReference type="GO" id="GO:0005975">
    <property type="term" value="P:carbohydrate metabolic process"/>
    <property type="evidence" value="ECO:0007669"/>
    <property type="project" value="InterPro"/>
</dbReference>
<reference evidence="15 16" key="1">
    <citation type="submission" date="2019-01" db="EMBL/GenBank/DDBJ databases">
        <title>Draft Genome Sequencing of Zygosaccharomyces mellis Ca-7.</title>
        <authorList>
            <person name="Shiwa Y."/>
            <person name="Kanesaki Y."/>
            <person name="Ishige T."/>
            <person name="Mura K."/>
            <person name="Hori T."/>
            <person name="Tamura T."/>
        </authorList>
    </citation>
    <scope>NUCLEOTIDE SEQUENCE [LARGE SCALE GENOMIC DNA]</scope>
    <source>
        <strain evidence="15 16">Ca-7</strain>
    </source>
</reference>
<dbReference type="PANTHER" id="PTHR22762">
    <property type="entry name" value="ALPHA-GLUCOSIDASE"/>
    <property type="match status" value="1"/>
</dbReference>
<keyword evidence="6" id="KW-0256">Endoplasmic reticulum</keyword>
<evidence type="ECO:0000259" key="13">
    <source>
        <dbReference type="Pfam" id="PF13802"/>
    </source>
</evidence>
<dbReference type="OrthoDB" id="1334205at2759"/>
<dbReference type="InterPro" id="IPR048395">
    <property type="entry name" value="Glyco_hydro_31_C"/>
</dbReference>
<feature type="domain" description="Glycoside hydrolase family 31 N-terminal" evidence="13">
    <location>
        <begin position="89"/>
        <end position="313"/>
    </location>
</feature>
<dbReference type="Proteomes" id="UP000301737">
    <property type="component" value="Unassembled WGS sequence"/>
</dbReference>
<dbReference type="Gene3D" id="3.20.20.80">
    <property type="entry name" value="Glycosidases"/>
    <property type="match status" value="1"/>
</dbReference>
<keyword evidence="4 11" id="KW-0732">Signal</keyword>
<evidence type="ECO:0000256" key="11">
    <source>
        <dbReference type="SAM" id="SignalP"/>
    </source>
</evidence>
<evidence type="ECO:0000256" key="5">
    <source>
        <dbReference type="ARBA" id="ARBA00022801"/>
    </source>
</evidence>
<dbReference type="SUPFAM" id="SSF51445">
    <property type="entry name" value="(Trans)glycosidases"/>
    <property type="match status" value="1"/>
</dbReference>
<evidence type="ECO:0000256" key="7">
    <source>
        <dbReference type="ARBA" id="ARBA00023180"/>
    </source>
</evidence>
<dbReference type="Gene3D" id="2.60.40.1760">
    <property type="entry name" value="glycosyl hydrolase (family 31)"/>
    <property type="match status" value="1"/>
</dbReference>
<evidence type="ECO:0000256" key="4">
    <source>
        <dbReference type="ARBA" id="ARBA00022729"/>
    </source>
</evidence>
<evidence type="ECO:0000256" key="8">
    <source>
        <dbReference type="ARBA" id="ARBA00023295"/>
    </source>
</evidence>
<comment type="caution">
    <text evidence="15">The sequence shown here is derived from an EMBL/GenBank/DDBJ whole genome shotgun (WGS) entry which is preliminary data.</text>
</comment>
<dbReference type="Pfam" id="PF21365">
    <property type="entry name" value="Glyco_hydro_31_3rd"/>
    <property type="match status" value="1"/>
</dbReference>
<organism evidence="15 16">
    <name type="scientific">Zygosaccharomyces mellis</name>
    <dbReference type="NCBI Taxonomy" id="42258"/>
    <lineage>
        <taxon>Eukaryota</taxon>
        <taxon>Fungi</taxon>
        <taxon>Dikarya</taxon>
        <taxon>Ascomycota</taxon>
        <taxon>Saccharomycotina</taxon>
        <taxon>Saccharomycetes</taxon>
        <taxon>Saccharomycetales</taxon>
        <taxon>Saccharomycetaceae</taxon>
        <taxon>Zygosaccharomyces</taxon>
    </lineage>
</organism>
<dbReference type="CDD" id="cd06603">
    <property type="entry name" value="GH31_GANC_GANAB_alpha"/>
    <property type="match status" value="1"/>
</dbReference>
<dbReference type="GO" id="GO:0006491">
    <property type="term" value="P:N-glycan processing"/>
    <property type="evidence" value="ECO:0007669"/>
    <property type="project" value="TreeGrafter"/>
</dbReference>
<accession>A0A4C2E9T2</accession>
<proteinExistence type="inferred from homology"/>
<evidence type="ECO:0000313" key="15">
    <source>
        <dbReference type="EMBL" id="GCF00991.1"/>
    </source>
</evidence>
<dbReference type="InterPro" id="IPR000322">
    <property type="entry name" value="Glyco_hydro_31_TIM"/>
</dbReference>
<dbReference type="InterPro" id="IPR013780">
    <property type="entry name" value="Glyco_hydro_b"/>
</dbReference>
<dbReference type="GO" id="GO:0017177">
    <property type="term" value="C:glucosidase II complex"/>
    <property type="evidence" value="ECO:0007669"/>
    <property type="project" value="TreeGrafter"/>
</dbReference>
<protein>
    <recommendedName>
        <fullName evidence="9">Glucosidase II subunit alpha</fullName>
    </recommendedName>
</protein>
<evidence type="ECO:0000256" key="9">
    <source>
        <dbReference type="ARBA" id="ARBA00042895"/>
    </source>
</evidence>
<name>A0A4C2E9T2_9SACH</name>
<dbReference type="InterPro" id="IPR011013">
    <property type="entry name" value="Gal_mutarotase_sf_dom"/>
</dbReference>
<comment type="subcellular location">
    <subcellularLocation>
        <location evidence="1">Endoplasmic reticulum</location>
    </subcellularLocation>
</comment>
<dbReference type="SUPFAM" id="SSF51011">
    <property type="entry name" value="Glycosyl hydrolase domain"/>
    <property type="match status" value="1"/>
</dbReference>
<dbReference type="GO" id="GO:0090599">
    <property type="term" value="F:alpha-glucosidase activity"/>
    <property type="evidence" value="ECO:0007669"/>
    <property type="project" value="TreeGrafter"/>
</dbReference>
<evidence type="ECO:0000256" key="6">
    <source>
        <dbReference type="ARBA" id="ARBA00022824"/>
    </source>
</evidence>
<comment type="pathway">
    <text evidence="2">Glycan metabolism; N-glycan metabolism.</text>
</comment>
<dbReference type="Pfam" id="PF13802">
    <property type="entry name" value="Gal_mutarotas_2"/>
    <property type="match status" value="1"/>
</dbReference>
<feature type="chain" id="PRO_5020460325" description="Glucosidase II subunit alpha" evidence="11">
    <location>
        <begin position="22"/>
        <end position="920"/>
    </location>
</feature>
<evidence type="ECO:0000259" key="14">
    <source>
        <dbReference type="Pfam" id="PF21365"/>
    </source>
</evidence>
<keyword evidence="7" id="KW-0325">Glycoprotein</keyword>
<dbReference type="PANTHER" id="PTHR22762:SF54">
    <property type="entry name" value="BCDNA.GH04962"/>
    <property type="match status" value="1"/>
</dbReference>
<keyword evidence="5 10" id="KW-0378">Hydrolase</keyword>
<feature type="domain" description="Glycoside hydrolase family 31 TIM barrel" evidence="12">
    <location>
        <begin position="356"/>
        <end position="680"/>
    </location>
</feature>
<dbReference type="EMBL" id="BIMX01000025">
    <property type="protein sequence ID" value="GCF00991.1"/>
    <property type="molecule type" value="Genomic_DNA"/>
</dbReference>
<feature type="domain" description="Glycosyl hydrolase family 31 C-terminal" evidence="14">
    <location>
        <begin position="688"/>
        <end position="783"/>
    </location>
</feature>
<keyword evidence="8 10" id="KW-0326">Glycosidase</keyword>
<dbReference type="AlphaFoldDB" id="A0A4C2E9T2"/>
<gene>
    <name evidence="15" type="ORF">ZYGM_000515</name>
</gene>
<comment type="similarity">
    <text evidence="3 10">Belongs to the glycosyl hydrolase 31 family.</text>
</comment>
<evidence type="ECO:0000313" key="16">
    <source>
        <dbReference type="Proteomes" id="UP000301737"/>
    </source>
</evidence>
<evidence type="ECO:0000256" key="2">
    <source>
        <dbReference type="ARBA" id="ARBA00004833"/>
    </source>
</evidence>
<evidence type="ECO:0000256" key="3">
    <source>
        <dbReference type="ARBA" id="ARBA00007806"/>
    </source>
</evidence>
<evidence type="ECO:0000256" key="10">
    <source>
        <dbReference type="RuleBase" id="RU361185"/>
    </source>
</evidence>
<evidence type="ECO:0000256" key="1">
    <source>
        <dbReference type="ARBA" id="ARBA00004240"/>
    </source>
</evidence>
<dbReference type="Pfam" id="PF01055">
    <property type="entry name" value="Glyco_hydro_31_2nd"/>
    <property type="match status" value="1"/>
</dbReference>
<feature type="signal peptide" evidence="11">
    <location>
        <begin position="1"/>
        <end position="21"/>
    </location>
</feature>
<dbReference type="InterPro" id="IPR017853">
    <property type="entry name" value="GH"/>
</dbReference>
<dbReference type="CDD" id="cd14752">
    <property type="entry name" value="GH31_N"/>
    <property type="match status" value="1"/>
</dbReference>
<keyword evidence="16" id="KW-1185">Reference proteome</keyword>
<evidence type="ECO:0000259" key="12">
    <source>
        <dbReference type="Pfam" id="PF01055"/>
    </source>
</evidence>
<sequence>MQFSRFLQLFFFWSHLHAVSAFDQYLLRKCNTAGFCKRNRQYAENIQRNNTHPSYYVIDESSIRYDGNENSFHANVIKNIPSGIKLELPFKLQFLQDGNVVRFSIDEIRSYKDYLPKVLNQRRYNETSKWAFADSPSAVPITERKKVENKIVIGSNSSDSRIELFLDSFLINVYWKNQLSMVVNERSLLNYEHLRSKDENFKNLLPEESDFDMFHDSFNYSRSDTMPFGPESVSLDFTFNEFENLYGLPEHPASFRIEETIGGEPYRLFAADVPRYDVGTRMPTYGNIPFVIGNNEKSAAGLFWVNAADTWIDFKYPGGKAQSHWMSETGIIDVVMFLADTPMEITDKYTNLTGRPTLPKEAAIGHHQSRWNYYNESDVMNVDSNMEKGEFPYDIIWLDLDYTDEKKFFTWKPDAFPNPARLLKRLGDLGRGLVVLIDPHLKKDYYYSNTVVKNDVAIKNRTGQTFFGTCWPGVSVWIDTFSELGGKVWGNFYRNFVNGTKNLGIWNDMDEPSVFDGIETTAPKNSIHAGGFEHRAVHNVYSLTVHQATYNGLANIFNGTTRPFVLTRSHFAGSQRTAGTWTGDNVASWNYLQISIPMVLSSNVAGMSFTGADIAGFLDNPEDELIIRWYQAGLWYPFFRAHAQNETRRREPFLFKDPMRSYVRNAIQLRYHLLPTFYTAFFKSNLNGSPIMKPMIFEKPKHTNFAAVDDQFYVGDSGILVKPIVKKNTSFTQIQVADGVYYDFHNLKPQKIASKNGTSDIKYIGIAAGLDKIPILLEGGHIITKRESYRKSSVFYRNDPYTLVVAPDAFGNACGDLYADDGETWAHKSGQYLYSVFSFQDFRCLMGNTANVPSNHEAAGNTLIDKIVIAIGNNNASIGDTVKINSGDQQYTVNVDKSSPYEAIITHPMVYANETWQIYF</sequence>